<proteinExistence type="inferred from homology"/>
<dbReference type="PRINTS" id="PR00301">
    <property type="entry name" value="HEATSHOCK70"/>
</dbReference>
<evidence type="ECO:0000256" key="4">
    <source>
        <dbReference type="RuleBase" id="RU003322"/>
    </source>
</evidence>
<keyword evidence="2 4" id="KW-0067">ATP-binding</keyword>
<keyword evidence="3" id="KW-0143">Chaperone</keyword>
<evidence type="ECO:0000256" key="1">
    <source>
        <dbReference type="ARBA" id="ARBA00022741"/>
    </source>
</evidence>
<evidence type="ECO:0000313" key="6">
    <source>
        <dbReference type="EMBL" id="TWF83940.1"/>
    </source>
</evidence>
<dbReference type="Gene3D" id="3.90.640.10">
    <property type="entry name" value="Actin, Chain A, domain 4"/>
    <property type="match status" value="1"/>
</dbReference>
<keyword evidence="1 4" id="KW-0547">Nucleotide-binding</keyword>
<evidence type="ECO:0000256" key="2">
    <source>
        <dbReference type="ARBA" id="ARBA00022840"/>
    </source>
</evidence>
<evidence type="ECO:0000256" key="3">
    <source>
        <dbReference type="ARBA" id="ARBA00023186"/>
    </source>
</evidence>
<name>A0A561TA12_9ACTN</name>
<dbReference type="Gene3D" id="2.60.34.10">
    <property type="entry name" value="Substrate Binding Domain Of DNAk, Chain A, domain 1"/>
    <property type="match status" value="1"/>
</dbReference>
<dbReference type="GO" id="GO:0005524">
    <property type="term" value="F:ATP binding"/>
    <property type="evidence" value="ECO:0007669"/>
    <property type="project" value="UniProtKB-KW"/>
</dbReference>
<organism evidence="6 7">
    <name type="scientific">Streptomyces capillispiralis</name>
    <dbReference type="NCBI Taxonomy" id="68182"/>
    <lineage>
        <taxon>Bacteria</taxon>
        <taxon>Bacillati</taxon>
        <taxon>Actinomycetota</taxon>
        <taxon>Actinomycetes</taxon>
        <taxon>Kitasatosporales</taxon>
        <taxon>Streptomycetaceae</taxon>
        <taxon>Streptomyces</taxon>
    </lineage>
</organism>
<comment type="caution">
    <text evidence="6">The sequence shown here is derived from an EMBL/GenBank/DDBJ whole genome shotgun (WGS) entry which is preliminary data.</text>
</comment>
<dbReference type="EMBL" id="VIWV01000001">
    <property type="protein sequence ID" value="TWF83940.1"/>
    <property type="molecule type" value="Genomic_DNA"/>
</dbReference>
<accession>A0A561TA12</accession>
<protein>
    <submittedName>
        <fullName evidence="6">Molecular chaperone DnaK (HSP70)</fullName>
    </submittedName>
</protein>
<dbReference type="PANTHER" id="PTHR19375">
    <property type="entry name" value="HEAT SHOCK PROTEIN 70KDA"/>
    <property type="match status" value="1"/>
</dbReference>
<sequence length="573" mass="62055">MTYGIDFGTSNSVVARYNGDTTEVLPVDSGNVPAQWRQPEFEDLFPSVLSVRDFDRTLCFGWDAKTTTSDPVDAVKRMLGTRSAGMEQANEDSPLLEEHHVWIGGEPFRSTAAAAALFAQMKSAASRHLLDLSEAVVTVPANATGGARYRTRAAARLAGIKVKALLNEPTAAAISYATDVDIPGRLLIFDWGGGTIDVTVLDYDGKYFEELTSRGITALGGLEFDEALARIFLRKAGQIPENLTLHERNRWRRDVELTKIALSRRDIGEMDVDFPALGTSLKVSRDEYAAAAAPLIERAMDPLQQCLEDLGIGPADIDAVLMIGGTSQIPEARDAVGSLLGTDRIVDPGLCHPMTAVARGAAVYSAALDHHLDRERFSLVTNYDLGTAIAGGARKGFVPIIKRNRTLAARGERRFTPARPNASSLRVEIVEGEAGYAADSDRAFPLGVLEVRLPKPEQDPERNAVVIDFRYDHSGILRVKVVHEVTKRLLMEAEIDSFGKDGTPLQQGLDGELNRLLAHADTPFLQNAESEGVGREGTSGVTSDVLEPEVHQASVRPVPDSDLSVNGVAQPRI</sequence>
<keyword evidence="7" id="KW-1185">Reference proteome</keyword>
<comment type="similarity">
    <text evidence="4">Belongs to the heat shock protein 70 family.</text>
</comment>
<dbReference type="Pfam" id="PF00012">
    <property type="entry name" value="HSP70"/>
    <property type="match status" value="1"/>
</dbReference>
<dbReference type="Proteomes" id="UP000316603">
    <property type="component" value="Unassembled WGS sequence"/>
</dbReference>
<dbReference type="Gene3D" id="3.30.420.40">
    <property type="match status" value="2"/>
</dbReference>
<dbReference type="InterPro" id="IPR013126">
    <property type="entry name" value="Hsp_70_fam"/>
</dbReference>
<dbReference type="SUPFAM" id="SSF53067">
    <property type="entry name" value="Actin-like ATPase domain"/>
    <property type="match status" value="2"/>
</dbReference>
<dbReference type="AlphaFoldDB" id="A0A561TA12"/>
<gene>
    <name evidence="6" type="ORF">FHX78_11873</name>
</gene>
<dbReference type="GO" id="GO:0140662">
    <property type="term" value="F:ATP-dependent protein folding chaperone"/>
    <property type="evidence" value="ECO:0007669"/>
    <property type="project" value="InterPro"/>
</dbReference>
<evidence type="ECO:0000313" key="7">
    <source>
        <dbReference type="Proteomes" id="UP000316603"/>
    </source>
</evidence>
<dbReference type="RefSeq" id="WP_167531678.1">
    <property type="nucleotide sequence ID" value="NZ_BNCE01000018.1"/>
</dbReference>
<dbReference type="InterPro" id="IPR043129">
    <property type="entry name" value="ATPase_NBD"/>
</dbReference>
<dbReference type="InterPro" id="IPR029047">
    <property type="entry name" value="HSP70_peptide-bd_sf"/>
</dbReference>
<feature type="region of interest" description="Disordered" evidence="5">
    <location>
        <begin position="526"/>
        <end position="573"/>
    </location>
</feature>
<dbReference type="SUPFAM" id="SSF100920">
    <property type="entry name" value="Heat shock protein 70kD (HSP70), peptide-binding domain"/>
    <property type="match status" value="1"/>
</dbReference>
<reference evidence="6 7" key="1">
    <citation type="submission" date="2019-06" db="EMBL/GenBank/DDBJ databases">
        <title>Sequencing the genomes of 1000 actinobacteria strains.</title>
        <authorList>
            <person name="Klenk H.-P."/>
        </authorList>
    </citation>
    <scope>NUCLEOTIDE SEQUENCE [LARGE SCALE GENOMIC DNA]</scope>
    <source>
        <strain evidence="6 7">DSM 41695</strain>
    </source>
</reference>
<evidence type="ECO:0000256" key="5">
    <source>
        <dbReference type="SAM" id="MobiDB-lite"/>
    </source>
</evidence>